<gene>
    <name evidence="1" type="ORF">K7X08_024471</name>
</gene>
<protein>
    <submittedName>
        <fullName evidence="1">Uncharacterized protein</fullName>
    </submittedName>
</protein>
<evidence type="ECO:0000313" key="1">
    <source>
        <dbReference type="EMBL" id="KAJ8553793.1"/>
    </source>
</evidence>
<reference evidence="2" key="1">
    <citation type="journal article" date="2023" name="Proc. Natl. Acad. Sci. U.S.A.">
        <title>Genomic and structural basis for evolution of tropane alkaloid biosynthesis.</title>
        <authorList>
            <person name="Wanga Y.-J."/>
            <person name="Taina T."/>
            <person name="Yua J.-Y."/>
            <person name="Lia J."/>
            <person name="Xua B."/>
            <person name="Chenc J."/>
            <person name="D'Auriad J.C."/>
            <person name="Huanga J.-P."/>
            <person name="Huanga S.-X."/>
        </authorList>
    </citation>
    <scope>NUCLEOTIDE SEQUENCE [LARGE SCALE GENOMIC DNA]</scope>
    <source>
        <strain evidence="2">cv. KIB-2019</strain>
    </source>
</reference>
<dbReference type="AlphaFoldDB" id="A0A9Q1RG00"/>
<evidence type="ECO:0000313" key="2">
    <source>
        <dbReference type="Proteomes" id="UP001152561"/>
    </source>
</evidence>
<sequence length="171" mass="18718">MPLPEDSLYGSNTEVLVSIEGYATNTEAHVLDECPQRANHKGFIDEQSAAPIFDPESHSDLEHEKSEEVCDVQAEFEGSLVCDVQAEFEGSVSEVQETLVANNQEFVLEDFAPILENVQLNVPVSTTGSLSKCASDSINHSSRLFTNFNTCATSYDTGRHNMSELSGEKLV</sequence>
<dbReference type="Proteomes" id="UP001152561">
    <property type="component" value="Unassembled WGS sequence"/>
</dbReference>
<comment type="caution">
    <text evidence="1">The sequence shown here is derived from an EMBL/GenBank/DDBJ whole genome shotgun (WGS) entry which is preliminary data.</text>
</comment>
<organism evidence="1 2">
    <name type="scientific">Anisodus acutangulus</name>
    <dbReference type="NCBI Taxonomy" id="402998"/>
    <lineage>
        <taxon>Eukaryota</taxon>
        <taxon>Viridiplantae</taxon>
        <taxon>Streptophyta</taxon>
        <taxon>Embryophyta</taxon>
        <taxon>Tracheophyta</taxon>
        <taxon>Spermatophyta</taxon>
        <taxon>Magnoliopsida</taxon>
        <taxon>eudicotyledons</taxon>
        <taxon>Gunneridae</taxon>
        <taxon>Pentapetalae</taxon>
        <taxon>asterids</taxon>
        <taxon>lamiids</taxon>
        <taxon>Solanales</taxon>
        <taxon>Solanaceae</taxon>
        <taxon>Solanoideae</taxon>
        <taxon>Hyoscyameae</taxon>
        <taxon>Anisodus</taxon>
    </lineage>
</organism>
<proteinExistence type="predicted"/>
<keyword evidence="2" id="KW-1185">Reference proteome</keyword>
<dbReference type="OrthoDB" id="1320449at2759"/>
<dbReference type="EMBL" id="JAJAGQ010000009">
    <property type="protein sequence ID" value="KAJ8553793.1"/>
    <property type="molecule type" value="Genomic_DNA"/>
</dbReference>
<name>A0A9Q1RG00_9SOLA</name>
<accession>A0A9Q1RG00</accession>